<accession>A8I7L7</accession>
<organism evidence="1 2">
    <name type="scientific">Azorhizobium caulinodans (strain ATCC 43989 / DSM 5975 / JCM 20966 / LMG 6465 / NBRC 14845 / NCIMB 13405 / ORS 571)</name>
    <dbReference type="NCBI Taxonomy" id="438753"/>
    <lineage>
        <taxon>Bacteria</taxon>
        <taxon>Pseudomonadati</taxon>
        <taxon>Pseudomonadota</taxon>
        <taxon>Alphaproteobacteria</taxon>
        <taxon>Hyphomicrobiales</taxon>
        <taxon>Xanthobacteraceae</taxon>
        <taxon>Azorhizobium</taxon>
    </lineage>
</organism>
<dbReference type="STRING" id="438753.AZC_2136"/>
<reference evidence="1 2" key="6">
    <citation type="journal article" date="2011" name="Appl. Environ. Microbiol.">
        <title>Involvement of the azorhizobial chromosome partition gene (parA) in the onset of bacteroid differentiation during Sesbania rostrata stem nodule development.</title>
        <authorList>
            <person name="Liu CT."/>
            <person name="Lee KB."/>
            <person name="Wang YS."/>
            <person name="Peng MH."/>
            <person name="Lee KT."/>
            <person name="Suzuki S."/>
            <person name="Suzuki T."/>
            <person name="Oyaizu H."/>
        </authorList>
    </citation>
    <scope>NUCLEOTIDE SEQUENCE [LARGE SCALE GENOMIC DNA]</scope>
    <source>
        <strain evidence="2">ATCC 43989 / DSM 5975 / JCM 20966 / LMG 6465 / NBRC 14845 / NCIMB 13405 / ORS 571</strain>
    </source>
</reference>
<reference evidence="1 2" key="1">
    <citation type="journal article" date="2007" name="Appl. Environ. Microbiol.">
        <title>Rhizobial factors required for stem nodule maturation and maintenance in Sesbania rostrata-Azorhizobium caulinodans ORS571 symbiosis.</title>
        <authorList>
            <person name="Suzuki S."/>
            <person name="Aono T."/>
            <person name="Lee KB."/>
            <person name="Suzuki T."/>
            <person name="Liu CT."/>
            <person name="Miwa H."/>
            <person name="Wakao S."/>
            <person name="Iki T."/>
            <person name="Oyaizu H."/>
        </authorList>
    </citation>
    <scope>NUCLEOTIDE SEQUENCE [LARGE SCALE GENOMIC DNA]</scope>
    <source>
        <strain evidence="2">ATCC 43989 / DSM 5975 / JCM 20966 / LMG 6465 / NBRC 14845 / NCIMB 13405 / ORS 571</strain>
    </source>
</reference>
<protein>
    <recommendedName>
        <fullName evidence="3">ATP-binding protein</fullName>
    </recommendedName>
</protein>
<name>A8I7L7_AZOC5</name>
<reference evidence="1 2" key="4">
    <citation type="journal article" date="2009" name="Appl. Environ. Microbiol.">
        <title>Comparative genome-wide transcriptional profiling of Azorhizobium caulinodans ORS571 grown under free-living and symbiotic conditions.</title>
        <authorList>
            <person name="Tsukada S."/>
            <person name="Aono T."/>
            <person name="Akiba N."/>
            <person name="Lee KB."/>
            <person name="Liu CT."/>
            <person name="Toyazaki H."/>
            <person name="Oyaizu H."/>
        </authorList>
    </citation>
    <scope>NUCLEOTIDE SEQUENCE [LARGE SCALE GENOMIC DNA]</scope>
    <source>
        <strain evidence="2">ATCC 43989 / DSM 5975 / JCM 20966 / LMG 6465 / NBRC 14845 / NCIMB 13405 / ORS 571</strain>
    </source>
</reference>
<dbReference type="eggNOG" id="COG5635">
    <property type="taxonomic scope" value="Bacteria"/>
</dbReference>
<proteinExistence type="predicted"/>
<dbReference type="KEGG" id="azc:AZC_2136"/>
<dbReference type="HOGENOM" id="CLU_247919_0_0_5"/>
<dbReference type="Proteomes" id="UP000000270">
    <property type="component" value="Chromosome"/>
</dbReference>
<evidence type="ECO:0000313" key="2">
    <source>
        <dbReference type="Proteomes" id="UP000000270"/>
    </source>
</evidence>
<keyword evidence="2" id="KW-1185">Reference proteome</keyword>
<reference evidence="2" key="2">
    <citation type="submission" date="2007-04" db="EMBL/GenBank/DDBJ databases">
        <title>Complete genome sequence of the nitrogen-fixing bacterium Azorhizobium caulinodans ORS571.</title>
        <authorList>
            <person name="Lee K.B."/>
            <person name="Backer P.D."/>
            <person name="Aono T."/>
            <person name="Liu C.T."/>
            <person name="Suzuki S."/>
            <person name="Suzuki T."/>
            <person name="Kaneko T."/>
            <person name="Yamada M."/>
            <person name="Tabata S."/>
            <person name="Kupfer D.M."/>
            <person name="Najar F.Z."/>
            <person name="Wiley G.B."/>
            <person name="Roe B."/>
            <person name="Binnewies T."/>
            <person name="Ussery D."/>
            <person name="Vereecke D."/>
            <person name="Gevers D."/>
            <person name="Holsters M."/>
            <person name="Oyaizu H."/>
        </authorList>
    </citation>
    <scope>NUCLEOTIDE SEQUENCE [LARGE SCALE GENOMIC DNA]</scope>
    <source>
        <strain evidence="2">ATCC 43989 / DSM 5975 / JCM 20966 / LMG 6465 / NBRC 14845 / NCIMB 13405 / ORS 571</strain>
    </source>
</reference>
<dbReference type="EMBL" id="AP009384">
    <property type="protein sequence ID" value="BAF88134.1"/>
    <property type="molecule type" value="Genomic_DNA"/>
</dbReference>
<reference evidence="1 2" key="5">
    <citation type="journal article" date="2010" name="Appl. Environ. Microbiol.">
        <title>phrR-like gene praR of Azorhizobium caulinodans ORS571 is essential for symbiosis with Sesbania rostrata and is involved in expression of reb genes.</title>
        <authorList>
            <person name="Akiba N."/>
            <person name="Aono T."/>
            <person name="Toyazaki H."/>
            <person name="Sato S."/>
            <person name="Oyaizu H."/>
        </authorList>
    </citation>
    <scope>NUCLEOTIDE SEQUENCE [LARGE SCALE GENOMIC DNA]</scope>
    <source>
        <strain evidence="2">ATCC 43989 / DSM 5975 / JCM 20966 / LMG 6465 / NBRC 14845 / NCIMB 13405 / ORS 571</strain>
    </source>
</reference>
<evidence type="ECO:0008006" key="3">
    <source>
        <dbReference type="Google" id="ProtNLM"/>
    </source>
</evidence>
<sequence>MMRGGVADKLGNDYEAHWTLIEALRVLQGLADEIRVEAFNEDATGFEFRVTTGDQSSWHQCKRRRVSGSWTLGALSSEGVLSAFARKLADRAECVFVSADPAGAFKGLADKARLVASPKDFRDALSKTEQLAVQELENVWPADSENTFAWLRRCRIETVSEHSLLREATSICRLMFVAEPEIAIERLIAFLDRQLTRTITTEAFRAAIDSLDLGWKAYLDETLDEKLRNATDEYLASILPPVAGGVIATPDIETAVELAVGEDTSLVVIGGGAGGGKSIALSKIVAAARGRGWPTLALRIDRFLSAQTVGEIGRISLGRDENPVGVLGNRHGRRPTLFVIDQLDAVSEASGRSGRIRDLLFRMISDSHFYPNMRVVVACRSYDIGHDGRLKQLADSPFTRTVELKPLNWGTAVEPVLTRLGVDTKRFSEHERHLLSVPIHLRVFAELLSLGENVAGELSGSRLFDNLVEVRAREFREAGIQWTPQSALGSMAQSMSNNQELTAPEGVLSPFPGAVDALASAGLITAVAGKLQFAHESFFDHVFSSQFVASGKSVVELLKTDEQRLFRRTQVRQIFSRLRDQGNRRQYLRNLREVLESPDVRFLVKDAVAYWLRRVEEPTEAELNIVTGWYSRGHPLEMVAKTALLDTNWTPLLLRTGTIATWIERGGEEKTVALWLLRRCSSEHAKLIEPFLRHWWGGDEGRAVELIAWFSGLYPNGSIGPLEDLYREVIDSCPLDKLHPDKFDNAVSLGSWVHTDRALGARVFGYWLARWMAAFPDRHPFGEWSSAENAYWVKELVEHEPEALLDAILPSFVEALTREARLLDTGVIDYPTIRVPLSEHDSPSVWTLIRAFERLARENPDRAAQLLDVLPSRSKPALLIHLKAIAANGEALGRRLLDLVDNPNLFDIGQSGGEWTAFAYAARSAFPHMSAPERQLIERRVLKHQPEQDWLVWCIRRRKAGDPPVSEPDDYIRHLLSTCGETQRAILQTIGSQLLSSKALARLAELDRKFPSRNLPEAYGIRGGMVESPISMARARKMSDRSWLNAFAKYQDDERHIYLKNSVIGGARQLSSVLQACVKTDPPRFVALLERMPETANPTYAEGILTGLCESGEDGELAVRAIIATRRWPQHRFGRTISWTLEKHPSAARNESVLKTVLHDAEFGDASDTTVTTTSSSKDKPPSVQELLWNGGGDFESSGLNNDRGAAYRALANILWDDAEILSSVTDLVDRRIEAEPLTSVRMMMLHTIHSVAKHDLERGLRFLERLAERDPRALRSHAGQHMLGWATYNSAFDSQKVIDLSLASQDPGQRALGLLMESGLAISDDARDIAFRRSFAEDPMRRQVAAYRAAGNVTSDRVGDRAMAWLEGFFDDENEEVRREAAHLNWDEVLDGNSDRTALVLRHIQSRSFEENSDNLFRALEERVDRFPEITFATVRRVLDLMDGWKDNQNQGHWSTMHHLSGVLVELYRAVDGDSDRERELLDLFDRFLARENNDIRDKIGAYERH</sequence>
<evidence type="ECO:0000313" key="1">
    <source>
        <dbReference type="EMBL" id="BAF88134.1"/>
    </source>
</evidence>
<gene>
    <name evidence="1" type="ordered locus">AZC_2136</name>
</gene>
<reference evidence="1 2" key="3">
    <citation type="journal article" date="2008" name="BMC Genomics">
        <title>The genome of the versatile nitrogen fixer Azorhizobium caulinodans ORS571.</title>
        <authorList>
            <person name="Lee KB."/>
            <person name="Backer P.D."/>
            <person name="Aono T."/>
            <person name="Liu CT."/>
            <person name="Suzuki S."/>
            <person name="Suzuki T."/>
            <person name="Kaneko T."/>
            <person name="Yamada M."/>
            <person name="Tabata S."/>
            <person name="Kupfer D.M."/>
            <person name="Najar F.Z."/>
            <person name="Wiley G.B."/>
            <person name="Roe B."/>
            <person name="Binnewies T.T."/>
            <person name="Ussery D.W."/>
            <person name="D'Haeze W."/>
            <person name="Herder J.D."/>
            <person name="Gevers D."/>
            <person name="Vereecke D."/>
            <person name="Holsters M."/>
            <person name="Oyaizu H."/>
        </authorList>
    </citation>
    <scope>NUCLEOTIDE SEQUENCE [LARGE SCALE GENOMIC DNA]</scope>
    <source>
        <strain evidence="2">ATCC 43989 / DSM 5975 / JCM 20966 / LMG 6465 / NBRC 14845 / NCIMB 13405 / ORS 571</strain>
    </source>
</reference>